<dbReference type="InterPro" id="IPR008928">
    <property type="entry name" value="6-hairpin_glycosidase_sf"/>
</dbReference>
<dbReference type="EMBL" id="CP031093">
    <property type="protein sequence ID" value="QCF25973.1"/>
    <property type="molecule type" value="Genomic_DNA"/>
</dbReference>
<dbReference type="KEGG" id="hmi:soil367_08580"/>
<dbReference type="SUPFAM" id="SSF48208">
    <property type="entry name" value="Six-hairpin glycosidases"/>
    <property type="match status" value="1"/>
</dbReference>
<keyword evidence="6" id="KW-0326">Glycosidase</keyword>
<dbReference type="InterPro" id="IPR032790">
    <property type="entry name" value="GDE_C"/>
</dbReference>
<evidence type="ECO:0000313" key="8">
    <source>
        <dbReference type="EMBL" id="QCF25973.1"/>
    </source>
</evidence>
<dbReference type="Gene3D" id="1.50.10.10">
    <property type="match status" value="2"/>
</dbReference>
<evidence type="ECO:0000256" key="2">
    <source>
        <dbReference type="ARBA" id="ARBA00007671"/>
    </source>
</evidence>
<evidence type="ECO:0000256" key="6">
    <source>
        <dbReference type="ARBA" id="ARBA00023295"/>
    </source>
</evidence>
<dbReference type="OrthoDB" id="9781878at2"/>
<evidence type="ECO:0000313" key="9">
    <source>
        <dbReference type="Proteomes" id="UP000298049"/>
    </source>
</evidence>
<sequence length="393" mass="45146">MKGMINTCLDESIRLLQRNSTEAGVLAATRSKEAEERRYTRVFGRDAAICALGMAVVDDPVLRQSARASLLLLAQHQAENGQIPKYVDPSGAEADFWYLGCIDATLWWLIALKFFARHARDAELELLVQPNVQRALTWLRCQEHPRLYLLQQNEASDWADIMPRSGFVLYTNALWYAVKRLYGLSYQEETKFHFNHLFFPFSRDIPDYRRLRLLMHYVRNRGKNSELYLSFVNFSFWGDEGDIFGNLLAVLFGLADEGPSNRILRAIEATGAADVFPIRVTDTPIGRDHVMWRSYMGRHKQNLDYQYHNGGIWPYVGGFWAMALTSVGQHKKAGNAIEQMARASEVGDWGFYEWFHGESGEPNGMRGQSWNAALFILAESMVRQKTRSEDMFF</sequence>
<feature type="domain" description="Glycogen debranching enzyme C-terminal" evidence="7">
    <location>
        <begin position="39"/>
        <end position="136"/>
    </location>
</feature>
<proteinExistence type="inferred from homology"/>
<evidence type="ECO:0000256" key="3">
    <source>
        <dbReference type="ARBA" id="ARBA00012758"/>
    </source>
</evidence>
<dbReference type="GO" id="GO:0004564">
    <property type="term" value="F:beta-fructofuranosidase activity"/>
    <property type="evidence" value="ECO:0007669"/>
    <property type="project" value="UniProtKB-EC"/>
</dbReference>
<evidence type="ECO:0000259" key="7">
    <source>
        <dbReference type="Pfam" id="PF06202"/>
    </source>
</evidence>
<keyword evidence="5" id="KW-0119">Carbohydrate metabolism</keyword>
<comment type="similarity">
    <text evidence="2">Belongs to the glycosyl hydrolase 100 family.</text>
</comment>
<dbReference type="GO" id="GO:0005975">
    <property type="term" value="P:carbohydrate metabolic process"/>
    <property type="evidence" value="ECO:0007669"/>
    <property type="project" value="InterPro"/>
</dbReference>
<name>A0A4P7XH57_9ALTE</name>
<dbReference type="AlphaFoldDB" id="A0A4P7XH57"/>
<dbReference type="EC" id="3.2.1.26" evidence="3"/>
<evidence type="ECO:0000256" key="5">
    <source>
        <dbReference type="ARBA" id="ARBA00023277"/>
    </source>
</evidence>
<evidence type="ECO:0000256" key="1">
    <source>
        <dbReference type="ARBA" id="ARBA00000094"/>
    </source>
</evidence>
<evidence type="ECO:0000256" key="4">
    <source>
        <dbReference type="ARBA" id="ARBA00022801"/>
    </source>
</evidence>
<reference evidence="8 9" key="1">
    <citation type="submission" date="2018-07" db="EMBL/GenBank/DDBJ databases">
        <title>Marsedoiliclastica nanhaica gen. nov. sp. nov., a novel marine hydrocarbonoclastic bacterium isolated from an in-situ enriched hydrocarbon-degrading consortium in deep-sea sediment.</title>
        <authorList>
            <person name="Dong C."/>
            <person name="Ma T."/>
            <person name="Liu R."/>
            <person name="Shao Z."/>
        </authorList>
    </citation>
    <scope>NUCLEOTIDE SEQUENCE [LARGE SCALE GENOMIC DNA]</scope>
    <source>
        <strain evidence="9">soil36-7</strain>
    </source>
</reference>
<keyword evidence="4 8" id="KW-0378">Hydrolase</keyword>
<dbReference type="GO" id="GO:0033926">
    <property type="term" value="F:endo-alpha-N-acetylgalactosaminidase activity"/>
    <property type="evidence" value="ECO:0007669"/>
    <property type="project" value="InterPro"/>
</dbReference>
<protein>
    <recommendedName>
        <fullName evidence="3">beta-fructofuranosidase</fullName>
        <ecNumber evidence="3">3.2.1.26</ecNumber>
    </recommendedName>
</protein>
<dbReference type="Pfam" id="PF12899">
    <property type="entry name" value="Glyco_hydro_100"/>
    <property type="match status" value="1"/>
</dbReference>
<dbReference type="InterPro" id="IPR012341">
    <property type="entry name" value="6hp_glycosidase-like_sf"/>
</dbReference>
<organism evidence="8 9">
    <name type="scientific">Hydrocarboniclastica marina</name>
    <dbReference type="NCBI Taxonomy" id="2259620"/>
    <lineage>
        <taxon>Bacteria</taxon>
        <taxon>Pseudomonadati</taxon>
        <taxon>Pseudomonadota</taxon>
        <taxon>Gammaproteobacteria</taxon>
        <taxon>Alteromonadales</taxon>
        <taxon>Alteromonadaceae</taxon>
        <taxon>Hydrocarboniclastica</taxon>
    </lineage>
</organism>
<dbReference type="Proteomes" id="UP000298049">
    <property type="component" value="Chromosome"/>
</dbReference>
<comment type="catalytic activity">
    <reaction evidence="1">
        <text>Hydrolysis of terminal non-reducing beta-D-fructofuranoside residues in beta-D-fructofuranosides.</text>
        <dbReference type="EC" id="3.2.1.26"/>
    </reaction>
</comment>
<gene>
    <name evidence="8" type="ORF">soil367_08580</name>
</gene>
<keyword evidence="9" id="KW-1185">Reference proteome</keyword>
<dbReference type="Pfam" id="PF06202">
    <property type="entry name" value="GDE_C"/>
    <property type="match status" value="1"/>
</dbReference>
<dbReference type="InterPro" id="IPR024746">
    <property type="entry name" value="Glyco_hydro_100"/>
</dbReference>
<accession>A0A4P7XH57</accession>